<evidence type="ECO:0000313" key="2">
    <source>
        <dbReference type="Proteomes" id="UP000239001"/>
    </source>
</evidence>
<name>A0A2T1LUF4_9CHRO</name>
<dbReference type="OrthoDB" id="467329at2"/>
<comment type="caution">
    <text evidence="1">The sequence shown here is derived from an EMBL/GenBank/DDBJ whole genome shotgun (WGS) entry which is preliminary data.</text>
</comment>
<evidence type="ECO:0000313" key="1">
    <source>
        <dbReference type="EMBL" id="PSF35171.1"/>
    </source>
</evidence>
<keyword evidence="2" id="KW-1185">Reference proteome</keyword>
<dbReference type="RefSeq" id="WP_106458208.1">
    <property type="nucleotide sequence ID" value="NZ_PXOH01000022.1"/>
</dbReference>
<protein>
    <submittedName>
        <fullName evidence="1">Uncharacterized protein</fullName>
    </submittedName>
</protein>
<proteinExistence type="predicted"/>
<dbReference type="AlphaFoldDB" id="A0A2T1LUF4"/>
<dbReference type="Proteomes" id="UP000239001">
    <property type="component" value="Unassembled WGS sequence"/>
</dbReference>
<organism evidence="1 2">
    <name type="scientific">Aphanothece hegewaldii CCALA 016</name>
    <dbReference type="NCBI Taxonomy" id="2107694"/>
    <lineage>
        <taxon>Bacteria</taxon>
        <taxon>Bacillati</taxon>
        <taxon>Cyanobacteriota</taxon>
        <taxon>Cyanophyceae</taxon>
        <taxon>Oscillatoriophycideae</taxon>
        <taxon>Chroococcales</taxon>
        <taxon>Aphanothecaceae</taxon>
        <taxon>Aphanothece</taxon>
    </lineage>
</organism>
<dbReference type="EMBL" id="PXOH01000022">
    <property type="protein sequence ID" value="PSF35171.1"/>
    <property type="molecule type" value="Genomic_DNA"/>
</dbReference>
<accession>A0A2T1LUF4</accession>
<reference evidence="1 2" key="2">
    <citation type="submission" date="2018-03" db="EMBL/GenBank/DDBJ databases">
        <authorList>
            <person name="Keele B.F."/>
        </authorList>
    </citation>
    <scope>NUCLEOTIDE SEQUENCE [LARGE SCALE GENOMIC DNA]</scope>
    <source>
        <strain evidence="1 2">CCALA 016</strain>
    </source>
</reference>
<reference evidence="1 2" key="1">
    <citation type="submission" date="2018-03" db="EMBL/GenBank/DDBJ databases">
        <title>The ancient ancestry and fast evolution of plastids.</title>
        <authorList>
            <person name="Moore K.R."/>
            <person name="Magnabosco C."/>
            <person name="Momper L."/>
            <person name="Gold D.A."/>
            <person name="Bosak T."/>
            <person name="Fournier G.P."/>
        </authorList>
    </citation>
    <scope>NUCLEOTIDE SEQUENCE [LARGE SCALE GENOMIC DNA]</scope>
    <source>
        <strain evidence="1 2">CCALA 016</strain>
    </source>
</reference>
<sequence>MENTTVKTEFITIPVDAETARVYQAVSEDKKRKIVAFLNFQLRKALKPRESLQEAMDKLAQEAQANGLTPEILQAILDDE</sequence>
<gene>
    <name evidence="1" type="ORF">C7H19_17465</name>
</gene>